<name>A0AAN9VWE2_9ORTH</name>
<evidence type="ECO:0000313" key="6">
    <source>
        <dbReference type="EMBL" id="KAK7872725.1"/>
    </source>
</evidence>
<comment type="caution">
    <text evidence="6">The sequence shown here is derived from an EMBL/GenBank/DDBJ whole genome shotgun (WGS) entry which is preliminary data.</text>
</comment>
<dbReference type="GO" id="GO:0000122">
    <property type="term" value="P:negative regulation of transcription by RNA polymerase II"/>
    <property type="evidence" value="ECO:0007669"/>
    <property type="project" value="TreeGrafter"/>
</dbReference>
<dbReference type="Pfam" id="PF08295">
    <property type="entry name" value="Sin3_corepress"/>
    <property type="match status" value="1"/>
</dbReference>
<evidence type="ECO:0000259" key="5">
    <source>
        <dbReference type="SMART" id="SM00761"/>
    </source>
</evidence>
<dbReference type="GO" id="GO:0000785">
    <property type="term" value="C:chromatin"/>
    <property type="evidence" value="ECO:0007669"/>
    <property type="project" value="TreeGrafter"/>
</dbReference>
<dbReference type="AlphaFoldDB" id="A0AAN9VWE2"/>
<evidence type="ECO:0000313" key="7">
    <source>
        <dbReference type="Proteomes" id="UP001378592"/>
    </source>
</evidence>
<dbReference type="PANTHER" id="PTHR12346:SF0">
    <property type="entry name" value="SIN3A, ISOFORM G"/>
    <property type="match status" value="1"/>
</dbReference>
<gene>
    <name evidence="6" type="ORF">R5R35_002710</name>
</gene>
<evidence type="ECO:0000256" key="1">
    <source>
        <dbReference type="ARBA" id="ARBA00004123"/>
    </source>
</evidence>
<dbReference type="InterPro" id="IPR036600">
    <property type="entry name" value="PAH_sf"/>
</dbReference>
<dbReference type="GO" id="GO:0000118">
    <property type="term" value="C:histone deacetylase complex"/>
    <property type="evidence" value="ECO:0007669"/>
    <property type="project" value="TreeGrafter"/>
</dbReference>
<evidence type="ECO:0000256" key="4">
    <source>
        <dbReference type="PROSITE-ProRule" id="PRU00810"/>
    </source>
</evidence>
<organism evidence="6 7">
    <name type="scientific">Gryllus longicercus</name>
    <dbReference type="NCBI Taxonomy" id="2509291"/>
    <lineage>
        <taxon>Eukaryota</taxon>
        <taxon>Metazoa</taxon>
        <taxon>Ecdysozoa</taxon>
        <taxon>Arthropoda</taxon>
        <taxon>Hexapoda</taxon>
        <taxon>Insecta</taxon>
        <taxon>Pterygota</taxon>
        <taxon>Neoptera</taxon>
        <taxon>Polyneoptera</taxon>
        <taxon>Orthoptera</taxon>
        <taxon>Ensifera</taxon>
        <taxon>Gryllidea</taxon>
        <taxon>Grylloidea</taxon>
        <taxon>Gryllidae</taxon>
        <taxon>Gryllinae</taxon>
        <taxon>Gryllus</taxon>
    </lineage>
</organism>
<dbReference type="GO" id="GO:0003714">
    <property type="term" value="F:transcription corepressor activity"/>
    <property type="evidence" value="ECO:0007669"/>
    <property type="project" value="InterPro"/>
</dbReference>
<comment type="subcellular location">
    <subcellularLocation>
        <location evidence="1 4">Nucleus</location>
    </subcellularLocation>
</comment>
<accession>A0AAN9VWE2</accession>
<dbReference type="InterPro" id="IPR003822">
    <property type="entry name" value="PAH"/>
</dbReference>
<dbReference type="PANTHER" id="PTHR12346">
    <property type="entry name" value="SIN3B-RELATED"/>
    <property type="match status" value="1"/>
</dbReference>
<feature type="domain" description="Histone deacetylase interacting" evidence="5">
    <location>
        <begin position="349"/>
        <end position="449"/>
    </location>
</feature>
<keyword evidence="2" id="KW-0678">Repressor</keyword>
<evidence type="ECO:0000256" key="3">
    <source>
        <dbReference type="ARBA" id="ARBA00023242"/>
    </source>
</evidence>
<protein>
    <recommendedName>
        <fullName evidence="5">Histone deacetylase interacting domain-containing protein</fullName>
    </recommendedName>
</protein>
<dbReference type="PROSITE" id="PS51477">
    <property type="entry name" value="PAH"/>
    <property type="match status" value="2"/>
</dbReference>
<dbReference type="InterPro" id="IPR013194">
    <property type="entry name" value="HDAC_interact_dom"/>
</dbReference>
<dbReference type="SUPFAM" id="SSF47762">
    <property type="entry name" value="PAH2 domain"/>
    <property type="match status" value="2"/>
</dbReference>
<keyword evidence="7" id="KW-1185">Reference proteome</keyword>
<sequence>MKGQDGGGSNNKTCEEWSLTGKSFTGASSACRGPANAPPCEAAARAKGGPGDERHLRTRSLNEEDALLFVDQVKSMCALPVYNAFLDVMKEFKAQRTSVREVIHRVSTLFKGREELIAGFNRFLPPDCRIAAAQHRPYRNAVSEASTNHTSTPTHPACFGVDGRSQHDLVERCFLPLSSGIRRKSLPFDHLNGDVNRSYCVSVDSITKTNHASSGLLVDGSRRASNRLPVKPQIPDARKPLSENNKTVSFKDVSLAEVAKYGSFSDFAFFDQARRAFKDQTVYENFLRFLALFNEEIVGGEELVRLVTPFLGRDPELLAWFKSMVSGAAGHVPRPPRPALDEQAGLGAGAARVGVSYRSLPKSYARPACSGRTPLCQQVLNDQWVSFPSWSEASTFVTAPKTLYEEFTFRCEDERFDLDVVIERNASTIRVLEYVRRKLARMAPREVAKFQLDEYLGGTSTTIHQTSLKQIYGAKAKDIIEGLKRKPAVAVPVVLRRLKAKEEEWRNAQKEFNQLWREQTETYYWKSLQCQAAIFKQKDLKSLRSKVLLNEIESLHEEWREQEKASGAVFPRPHLTLLYKNRSAFDNAAYLLSHYINSHAGFQEEEKKRMRSFVNGALPQMLFGASTAPEGAAGPACARRGAYEGDAHWYLFVRLHHSLCERLGAAQQCAARLQAADERSAQASTAPLAGLRAITSPIATFTPSS</sequence>
<dbReference type="SMART" id="SM00761">
    <property type="entry name" value="HDAC_interact"/>
    <property type="match status" value="1"/>
</dbReference>
<keyword evidence="3 4" id="KW-0539">Nucleus</keyword>
<reference evidence="6 7" key="1">
    <citation type="submission" date="2024-03" db="EMBL/GenBank/DDBJ databases">
        <title>The genome assembly and annotation of the cricket Gryllus longicercus Weissman &amp; Gray.</title>
        <authorList>
            <person name="Szrajer S."/>
            <person name="Gray D."/>
            <person name="Ylla G."/>
        </authorList>
    </citation>
    <scope>NUCLEOTIDE SEQUENCE [LARGE SCALE GENOMIC DNA]</scope>
    <source>
        <strain evidence="6">DAG 2021-001</strain>
        <tissue evidence="6">Whole body minus gut</tissue>
    </source>
</reference>
<dbReference type="Gene3D" id="1.20.1160.11">
    <property type="entry name" value="Paired amphipathic helix"/>
    <property type="match status" value="2"/>
</dbReference>
<evidence type="ECO:0000256" key="2">
    <source>
        <dbReference type="ARBA" id="ARBA00022491"/>
    </source>
</evidence>
<dbReference type="EMBL" id="JAZDUA010000021">
    <property type="protein sequence ID" value="KAK7872725.1"/>
    <property type="molecule type" value="Genomic_DNA"/>
</dbReference>
<proteinExistence type="predicted"/>
<dbReference type="Proteomes" id="UP001378592">
    <property type="component" value="Unassembled WGS sequence"/>
</dbReference>
<dbReference type="Pfam" id="PF02671">
    <property type="entry name" value="PAH"/>
    <property type="match status" value="2"/>
</dbReference>
<dbReference type="InterPro" id="IPR039774">
    <property type="entry name" value="Sin3-like"/>
</dbReference>
<dbReference type="FunFam" id="1.20.1160.11:FF:000002">
    <property type="entry name" value="Paired amphipathic helix protein SIN3"/>
    <property type="match status" value="1"/>
</dbReference>